<dbReference type="InParanoid" id="A0A7M7RIE2"/>
<evidence type="ECO:0000256" key="11">
    <source>
        <dbReference type="SAM" id="Coils"/>
    </source>
</evidence>
<dbReference type="EnsemblMetazoa" id="XM_790463">
    <property type="protein sequence ID" value="XP_795556"/>
    <property type="gene ID" value="LOC590876"/>
</dbReference>
<dbReference type="GO" id="GO:0000978">
    <property type="term" value="F:RNA polymerase II cis-regulatory region sequence-specific DNA binding"/>
    <property type="evidence" value="ECO:0000318"/>
    <property type="project" value="GO_Central"/>
</dbReference>
<evidence type="ECO:0000256" key="2">
    <source>
        <dbReference type="ARBA" id="ARBA00004477"/>
    </source>
</evidence>
<dbReference type="PROSITE" id="PS50888">
    <property type="entry name" value="BHLH"/>
    <property type="match status" value="1"/>
</dbReference>
<dbReference type="AlphaFoldDB" id="A0A7M7RIE2"/>
<keyword evidence="4" id="KW-0256">Endoplasmic reticulum</keyword>
<feature type="region of interest" description="Disordered" evidence="12">
    <location>
        <begin position="1130"/>
        <end position="1149"/>
    </location>
</feature>
<evidence type="ECO:0000256" key="7">
    <source>
        <dbReference type="ARBA" id="ARBA00023125"/>
    </source>
</evidence>
<feature type="region of interest" description="Disordered" evidence="12">
    <location>
        <begin position="363"/>
        <end position="405"/>
    </location>
</feature>
<evidence type="ECO:0000313" key="16">
    <source>
        <dbReference type="Proteomes" id="UP000007110"/>
    </source>
</evidence>
<evidence type="ECO:0000256" key="8">
    <source>
        <dbReference type="ARBA" id="ARBA00023136"/>
    </source>
</evidence>
<feature type="compositionally biased region" description="Basic and acidic residues" evidence="12">
    <location>
        <begin position="1132"/>
        <end position="1149"/>
    </location>
</feature>
<dbReference type="FunCoup" id="A0A7M7RIE2">
    <property type="interactions" value="1461"/>
</dbReference>
<name>A0A7M7RIE2_STRPU</name>
<dbReference type="SUPFAM" id="SSF47459">
    <property type="entry name" value="HLH, helix-loop-helix DNA-binding domain"/>
    <property type="match status" value="1"/>
</dbReference>
<dbReference type="GO" id="GO:0005789">
    <property type="term" value="C:endoplasmic reticulum membrane"/>
    <property type="evidence" value="ECO:0007669"/>
    <property type="project" value="UniProtKB-SubCell"/>
</dbReference>
<dbReference type="SMART" id="SM00353">
    <property type="entry name" value="HLH"/>
    <property type="match status" value="1"/>
</dbReference>
<feature type="transmembrane region" description="Helical" evidence="13">
    <location>
        <begin position="612"/>
        <end position="639"/>
    </location>
</feature>
<feature type="transmembrane region" description="Helical" evidence="13">
    <location>
        <begin position="547"/>
        <end position="566"/>
    </location>
</feature>
<keyword evidence="6" id="KW-0805">Transcription regulation</keyword>
<evidence type="ECO:0000256" key="3">
    <source>
        <dbReference type="ARBA" id="ARBA00022692"/>
    </source>
</evidence>
<feature type="coiled-coil region" evidence="11">
    <location>
        <begin position="97"/>
        <end position="134"/>
    </location>
</feature>
<dbReference type="OMA" id="QQAVMIT"/>
<evidence type="ECO:0000259" key="14">
    <source>
        <dbReference type="PROSITE" id="PS50888"/>
    </source>
</evidence>
<dbReference type="PANTHER" id="PTHR46062:SF1">
    <property type="entry name" value="LP12374P"/>
    <property type="match status" value="1"/>
</dbReference>
<dbReference type="Gene3D" id="4.10.280.10">
    <property type="entry name" value="Helix-loop-helix DNA-binding domain"/>
    <property type="match status" value="1"/>
</dbReference>
<evidence type="ECO:0000256" key="9">
    <source>
        <dbReference type="ARBA" id="ARBA00023163"/>
    </source>
</evidence>
<organism evidence="15 16">
    <name type="scientific">Strongylocentrotus purpuratus</name>
    <name type="common">Purple sea urchin</name>
    <dbReference type="NCBI Taxonomy" id="7668"/>
    <lineage>
        <taxon>Eukaryota</taxon>
        <taxon>Metazoa</taxon>
        <taxon>Echinodermata</taxon>
        <taxon>Eleutherozoa</taxon>
        <taxon>Echinozoa</taxon>
        <taxon>Echinoidea</taxon>
        <taxon>Euechinoidea</taxon>
        <taxon>Echinacea</taxon>
        <taxon>Camarodonta</taxon>
        <taxon>Echinidea</taxon>
        <taxon>Strongylocentrotidae</taxon>
        <taxon>Strongylocentrotus</taxon>
    </lineage>
</organism>
<dbReference type="GeneID" id="590876"/>
<dbReference type="GO" id="GO:0006357">
    <property type="term" value="P:regulation of transcription by RNA polymerase II"/>
    <property type="evidence" value="ECO:0000318"/>
    <property type="project" value="GO_Central"/>
</dbReference>
<reference evidence="16" key="1">
    <citation type="submission" date="2015-02" db="EMBL/GenBank/DDBJ databases">
        <title>Genome sequencing for Strongylocentrotus purpuratus.</title>
        <authorList>
            <person name="Murali S."/>
            <person name="Liu Y."/>
            <person name="Vee V."/>
            <person name="English A."/>
            <person name="Wang M."/>
            <person name="Skinner E."/>
            <person name="Han Y."/>
            <person name="Muzny D.M."/>
            <person name="Worley K.C."/>
            <person name="Gibbs R.A."/>
        </authorList>
    </citation>
    <scope>NUCLEOTIDE SEQUENCE</scope>
</reference>
<evidence type="ECO:0000256" key="1">
    <source>
        <dbReference type="ARBA" id="ARBA00004123"/>
    </source>
</evidence>
<dbReference type="OrthoDB" id="2133190at2759"/>
<keyword evidence="9" id="KW-0804">Transcription</keyword>
<keyword evidence="8 13" id="KW-0472">Membrane</keyword>
<dbReference type="Pfam" id="PF00010">
    <property type="entry name" value="HLH"/>
    <property type="match status" value="1"/>
</dbReference>
<keyword evidence="3 13" id="KW-0812">Transmembrane</keyword>
<dbReference type="RefSeq" id="XP_795556.3">
    <property type="nucleotide sequence ID" value="XM_790463.5"/>
</dbReference>
<reference evidence="15" key="2">
    <citation type="submission" date="2021-01" db="UniProtKB">
        <authorList>
            <consortium name="EnsemblMetazoa"/>
        </authorList>
    </citation>
    <scope>IDENTIFICATION</scope>
</reference>
<dbReference type="GO" id="GO:0000981">
    <property type="term" value="F:DNA-binding transcription factor activity, RNA polymerase II-specific"/>
    <property type="evidence" value="ECO:0000318"/>
    <property type="project" value="GO_Central"/>
</dbReference>
<feature type="domain" description="BHLH" evidence="14">
    <location>
        <begin position="399"/>
        <end position="449"/>
    </location>
</feature>
<dbReference type="GO" id="GO:0005634">
    <property type="term" value="C:nucleus"/>
    <property type="evidence" value="ECO:0000318"/>
    <property type="project" value="GO_Central"/>
</dbReference>
<keyword evidence="11" id="KW-0175">Coiled coil</keyword>
<dbReference type="InterPro" id="IPR036638">
    <property type="entry name" value="HLH_DNA-bd_sf"/>
</dbReference>
<evidence type="ECO:0000256" key="4">
    <source>
        <dbReference type="ARBA" id="ARBA00022824"/>
    </source>
</evidence>
<evidence type="ECO:0000256" key="12">
    <source>
        <dbReference type="SAM" id="MobiDB-lite"/>
    </source>
</evidence>
<evidence type="ECO:0000313" key="15">
    <source>
        <dbReference type="EnsemblMetazoa" id="XP_795556"/>
    </source>
</evidence>
<feature type="compositionally biased region" description="Basic residues" evidence="12">
    <location>
        <begin position="394"/>
        <end position="404"/>
    </location>
</feature>
<feature type="region of interest" description="Disordered" evidence="12">
    <location>
        <begin position="1"/>
        <end position="21"/>
    </location>
</feature>
<feature type="compositionally biased region" description="Low complexity" evidence="12">
    <location>
        <begin position="363"/>
        <end position="377"/>
    </location>
</feature>
<comment type="subcellular location">
    <subcellularLocation>
        <location evidence="2">Endoplasmic reticulum membrane</location>
        <topology evidence="2">Multi-pass membrane protein</topology>
    </subcellularLocation>
    <subcellularLocation>
        <location evidence="1">Nucleus</location>
    </subcellularLocation>
</comment>
<keyword evidence="10" id="KW-0539">Nucleus</keyword>
<dbReference type="GO" id="GO:0046983">
    <property type="term" value="F:protein dimerization activity"/>
    <property type="evidence" value="ECO:0007669"/>
    <property type="project" value="InterPro"/>
</dbReference>
<evidence type="ECO:0000256" key="5">
    <source>
        <dbReference type="ARBA" id="ARBA00022989"/>
    </source>
</evidence>
<keyword evidence="7" id="KW-0238">DNA-binding</keyword>
<protein>
    <recommendedName>
        <fullName evidence="14">BHLH domain-containing protein</fullName>
    </recommendedName>
</protein>
<proteinExistence type="predicted"/>
<dbReference type="PANTHER" id="PTHR46062">
    <property type="entry name" value="STEROL REGULATORY ELEMENT-BINDING PROTEIN"/>
    <property type="match status" value="1"/>
</dbReference>
<evidence type="ECO:0000256" key="13">
    <source>
        <dbReference type="SAM" id="Phobius"/>
    </source>
</evidence>
<keyword evidence="5 13" id="KW-1133">Transmembrane helix</keyword>
<feature type="region of interest" description="Disordered" evidence="12">
    <location>
        <begin position="473"/>
        <end position="535"/>
    </location>
</feature>
<evidence type="ECO:0000256" key="6">
    <source>
        <dbReference type="ARBA" id="ARBA00023015"/>
    </source>
</evidence>
<accession>A0A7M7RIE2</accession>
<evidence type="ECO:0000256" key="10">
    <source>
        <dbReference type="ARBA" id="ARBA00023242"/>
    </source>
</evidence>
<dbReference type="Proteomes" id="UP000007110">
    <property type="component" value="Unassembled WGS sequence"/>
</dbReference>
<keyword evidence="16" id="KW-1185">Reference proteome</keyword>
<dbReference type="InterPro" id="IPR011598">
    <property type="entry name" value="bHLH_dom"/>
</dbReference>
<sequence>MGDQSHWLFSPDSVMNSDPHLNSVKKEEDEDAFLDDLDLQDEDMSFSDLSFNMNMTEYSDVSEERLLGMSEEELTGMFGNQDMPQLVQPQAQQTLQLKVLQQQQQQQAQQLLQAQQQQQLLQQQQQQQQQTLQQVPDLHIVQQEQPQQVIVAPKSMETVNTGSVNVSSELTNLVALLLNNQQQQQQQTTVNTVATPAPAQVSVPQLVSAPVTVASAATTVRPATASEVIQQLVQKEQQKQMQNKTIAQLALILQLQQQQQQQQQQVQQQPLLMSTLQATAQPQITTQLQPQKVTTVQQQQQPVQQKVIPLSVQKTSLPRVQVIKQETSKPVVTTVPQLVIQSSQNGNVAIVGSTMATVSSPMVKSPVSTTTTSSMSKIAIPPLSSSPNGVGMHMGKKPEKRKSHNAIEQRYRKSINGRIEDLKIMLFKENKKVSKSHTLQKCIDHLVGLRKMCQTLKQENLGLKAELDKYKGTTTVPDVKDPMTPPSSFTGSPDRCYELGSEPDSPYSGPDSCPDSPLDDDMEMSAPPSPVRTNAGLSGGLLDRTRLVLCVFMFSILAFNPFGFLINKGFESFMVGSGTGFSGDSETMSAGGRKLMGEVGGEGGMETTVLSLIWQVIPTLLVWLMNGTIIATVLVTMLYGDKTGKSSAINVTAYWRYRTQAEQEIMKGNIAQALNQLFHCFAALGRNHPLGNLEYYASFFWNLFCLPLNVFFKGRGIGAWLSRPKGDKQKDGKYPVAQTTARDIAKTYHHIVQLFLTANFSLGVPRAFYMGICSINHAERARDAMSPTERAEIYATVGVLIRTRFSKSLQWLASLVFYRVRYILNRSKSPTPPILSWTLAAFSHYFRQNDIVPTSWQGPSYFTSITEKRNPLVVVSQHLREHMIHNVLKGILTLRPDDNQDSQKSKRSVDQDFMMQLNGLSISLDEASTFYQQNMDVTSNFQARNEYDPVALWWVNLLFVAAYWQIGEEEKAEAYISCIDSLPAELQKESFPLAALQACKARLALLSAAQNDIPDDCLRMSDLASNNLVRSMEAGYSGENSIMLVQLLVVDWLLSTRSAVWQRRQQGSPSTVPATKNELSAFHQDLTTLRKLASELPHVGSKVTLYEAVGRLMAGANPVRTQVLLDRNLRKRNADPKQKDSEIESSTAEHDRAQSLLVKSCYLYSTMPSDTLERKNLLNDAVRSLEKVGDRRGMQSCQQMLQSLQKSGSTQSTNTTVTTACC</sequence>